<evidence type="ECO:0000313" key="2">
    <source>
        <dbReference type="Proteomes" id="UP000523795"/>
    </source>
</evidence>
<protein>
    <recommendedName>
        <fullName evidence="3">ATPase</fullName>
    </recommendedName>
</protein>
<feature type="non-terminal residue" evidence="1">
    <location>
        <position position="1"/>
    </location>
</feature>
<organism evidence="1 2">
    <name type="scientific">Arthrobacter deserti</name>
    <dbReference type="NCBI Taxonomy" id="1742687"/>
    <lineage>
        <taxon>Bacteria</taxon>
        <taxon>Bacillati</taxon>
        <taxon>Actinomycetota</taxon>
        <taxon>Actinomycetes</taxon>
        <taxon>Micrococcales</taxon>
        <taxon>Micrococcaceae</taxon>
        <taxon>Arthrobacter</taxon>
    </lineage>
</organism>
<dbReference type="SUPFAM" id="SSF55961">
    <property type="entry name" value="Bet v1-like"/>
    <property type="match status" value="1"/>
</dbReference>
<accession>A0ABX1JQK6</accession>
<reference evidence="1 2" key="1">
    <citation type="submission" date="2020-04" db="EMBL/GenBank/DDBJ databases">
        <authorList>
            <person name="Liu S."/>
        </authorList>
    </citation>
    <scope>NUCLEOTIDE SEQUENCE [LARGE SCALE GENOMIC DNA]</scope>
    <source>
        <strain evidence="1 2">CGMCC 1.15091</strain>
    </source>
</reference>
<dbReference type="Gene3D" id="3.30.530.20">
    <property type="match status" value="1"/>
</dbReference>
<gene>
    <name evidence="1" type="ORF">HER39_08030</name>
</gene>
<evidence type="ECO:0000313" key="1">
    <source>
        <dbReference type="EMBL" id="NKX50516.1"/>
    </source>
</evidence>
<sequence length="76" mass="8318">WQPARSLRLSWHPGTNAAAAGTVEVEFIASGPERTLVRLTHAGWEQDPDGAARRARYAQDWPAILGRYARFMGGAA</sequence>
<dbReference type="Proteomes" id="UP000523795">
    <property type="component" value="Unassembled WGS sequence"/>
</dbReference>
<dbReference type="InterPro" id="IPR023393">
    <property type="entry name" value="START-like_dom_sf"/>
</dbReference>
<keyword evidence="2" id="KW-1185">Reference proteome</keyword>
<dbReference type="EMBL" id="JAAZSR010000098">
    <property type="protein sequence ID" value="NKX50516.1"/>
    <property type="molecule type" value="Genomic_DNA"/>
</dbReference>
<evidence type="ECO:0008006" key="3">
    <source>
        <dbReference type="Google" id="ProtNLM"/>
    </source>
</evidence>
<comment type="caution">
    <text evidence="1">The sequence shown here is derived from an EMBL/GenBank/DDBJ whole genome shotgun (WGS) entry which is preliminary data.</text>
</comment>
<proteinExistence type="predicted"/>
<name>A0ABX1JQK6_9MICC</name>